<accession>A0A1Y5Q125</accession>
<dbReference type="EMBL" id="FLTS01000001">
    <property type="protein sequence ID" value="SBV35989.1"/>
    <property type="molecule type" value="Genomic_DNA"/>
</dbReference>
<evidence type="ECO:0000313" key="1">
    <source>
        <dbReference type="EMBL" id="SBV35989.1"/>
    </source>
</evidence>
<protein>
    <submittedName>
        <fullName evidence="1">Uncharacterized protein</fullName>
    </submittedName>
</protein>
<name>A0A1Y5Q125_9GAMM</name>
<organism evidence="1">
    <name type="scientific">uncultured Stenotrophomonas sp</name>
    <dbReference type="NCBI Taxonomy" id="165438"/>
    <lineage>
        <taxon>Bacteria</taxon>
        <taxon>Pseudomonadati</taxon>
        <taxon>Pseudomonadota</taxon>
        <taxon>Gammaproteobacteria</taxon>
        <taxon>Lysobacterales</taxon>
        <taxon>Lysobacteraceae</taxon>
        <taxon>Stenotrophomonas</taxon>
        <taxon>environmental samples</taxon>
    </lineage>
</organism>
<sequence length="52" mass="5796">MMAILLLLSALCLSIGTARLFAWCLDYREARIEASYRAECMVALARAEVCRG</sequence>
<reference evidence="1" key="1">
    <citation type="submission" date="2016-03" db="EMBL/GenBank/DDBJ databases">
        <authorList>
            <person name="Ploux O."/>
        </authorList>
    </citation>
    <scope>NUCLEOTIDE SEQUENCE</scope>
    <source>
        <strain evidence="1">UC10</strain>
    </source>
</reference>
<gene>
    <name evidence="1" type="ORF">STPYR_10919</name>
</gene>
<dbReference type="AlphaFoldDB" id="A0A1Y5Q125"/>
<proteinExistence type="predicted"/>